<feature type="transmembrane region" description="Helical" evidence="2">
    <location>
        <begin position="6"/>
        <end position="28"/>
    </location>
</feature>
<name>A0AAW6EBP4_9FIRM</name>
<evidence type="ECO:0000256" key="1">
    <source>
        <dbReference type="SAM" id="Coils"/>
    </source>
</evidence>
<gene>
    <name evidence="3" type="ORF">PNU62_11010</name>
</gene>
<accession>A0AAW6EBP4</accession>
<reference evidence="3" key="1">
    <citation type="submission" date="2023-01" db="EMBL/GenBank/DDBJ databases">
        <title>Human gut microbiome strain richness.</title>
        <authorList>
            <person name="Chen-Liaw A."/>
        </authorList>
    </citation>
    <scope>NUCLEOTIDE SEQUENCE</scope>
    <source>
        <strain evidence="3">1001275st1_F4_1001275B_160808</strain>
    </source>
</reference>
<feature type="coiled-coil region" evidence="1">
    <location>
        <begin position="33"/>
        <end position="60"/>
    </location>
</feature>
<evidence type="ECO:0000256" key="2">
    <source>
        <dbReference type="SAM" id="Phobius"/>
    </source>
</evidence>
<dbReference type="RefSeq" id="WP_195388857.1">
    <property type="nucleotide sequence ID" value="NZ_JADNGL010000015.1"/>
</dbReference>
<protein>
    <recommendedName>
        <fullName evidence="5">Secreted protein</fullName>
    </recommendedName>
</protein>
<sequence>MDLFQVLSIATACIVSAGGVGGIAIAVIKFSSNIIAERISAKYENKLEQALEKYKTELSKKEYVSQVKFDAEFEIYRTLSKEFSTAVKNISLMIPDGMAYFPADEDKRKEYENNNYVNANNAIVMAQDALYANGAFISEDLYNKYNEILALCGQQLNAFQRRYNVLYFASQEKKESYTDKEYERTTTIKEKWLELNNCVREYISKLEVID</sequence>
<dbReference type="Proteomes" id="UP001211015">
    <property type="component" value="Unassembled WGS sequence"/>
</dbReference>
<dbReference type="AlphaFoldDB" id="A0AAW6EBP4"/>
<evidence type="ECO:0000313" key="3">
    <source>
        <dbReference type="EMBL" id="MDB8745546.1"/>
    </source>
</evidence>
<evidence type="ECO:0000313" key="4">
    <source>
        <dbReference type="Proteomes" id="UP001211015"/>
    </source>
</evidence>
<keyword evidence="2" id="KW-1133">Transmembrane helix</keyword>
<comment type="caution">
    <text evidence="3">The sequence shown here is derived from an EMBL/GenBank/DDBJ whole genome shotgun (WGS) entry which is preliminary data.</text>
</comment>
<proteinExistence type="predicted"/>
<organism evidence="3 4">
    <name type="scientific">Ruminococcus bicirculans</name>
    <name type="common">ex Wegman et al. 2014</name>
    <dbReference type="NCBI Taxonomy" id="1160721"/>
    <lineage>
        <taxon>Bacteria</taxon>
        <taxon>Bacillati</taxon>
        <taxon>Bacillota</taxon>
        <taxon>Clostridia</taxon>
        <taxon>Eubacteriales</taxon>
        <taxon>Oscillospiraceae</taxon>
        <taxon>Ruminococcus</taxon>
    </lineage>
</organism>
<keyword evidence="1" id="KW-0175">Coiled coil</keyword>
<keyword evidence="2" id="KW-0812">Transmembrane</keyword>
<keyword evidence="2" id="KW-0472">Membrane</keyword>
<evidence type="ECO:0008006" key="5">
    <source>
        <dbReference type="Google" id="ProtNLM"/>
    </source>
</evidence>
<dbReference type="EMBL" id="JAQMLV010000015">
    <property type="protein sequence ID" value="MDB8745546.1"/>
    <property type="molecule type" value="Genomic_DNA"/>
</dbReference>